<name>A0A8J2JR50_9HEXA</name>
<sequence length="211" mass="23523">MGFLVVEFSNRLKEYAVVTTGKLVDGNMRALKSKIIGKTVDLLWGRETYSVKVRGFGTKTAMEVLCDSLAEEAANAEIAAEETVENDQKRSGSKNSCAGRIFNILNERKRILDSTSGQSSKANKLVCVDDQQTPSGETNEEVVPQDQTSTRDMEEQSEEDPRSTISRLEAKVEKLKESVRKHKERAKELNRQVLELQEQHNLASSEVVSTS</sequence>
<protein>
    <submittedName>
        <fullName evidence="2">Uncharacterized protein</fullName>
    </submittedName>
</protein>
<dbReference type="Proteomes" id="UP000708208">
    <property type="component" value="Unassembled WGS sequence"/>
</dbReference>
<feature type="compositionally biased region" description="Basic and acidic residues" evidence="1">
    <location>
        <begin position="149"/>
        <end position="168"/>
    </location>
</feature>
<feature type="region of interest" description="Disordered" evidence="1">
    <location>
        <begin position="122"/>
        <end position="168"/>
    </location>
</feature>
<evidence type="ECO:0000256" key="1">
    <source>
        <dbReference type="SAM" id="MobiDB-lite"/>
    </source>
</evidence>
<proteinExistence type="predicted"/>
<comment type="caution">
    <text evidence="2">The sequence shown here is derived from an EMBL/GenBank/DDBJ whole genome shotgun (WGS) entry which is preliminary data.</text>
</comment>
<accession>A0A8J2JR50</accession>
<dbReference type="AlphaFoldDB" id="A0A8J2JR50"/>
<reference evidence="2" key="1">
    <citation type="submission" date="2021-06" db="EMBL/GenBank/DDBJ databases">
        <authorList>
            <person name="Hodson N. C."/>
            <person name="Mongue J. A."/>
            <person name="Jaron S. K."/>
        </authorList>
    </citation>
    <scope>NUCLEOTIDE SEQUENCE</scope>
</reference>
<dbReference type="EMBL" id="CAJVCH010111095">
    <property type="protein sequence ID" value="CAG7724571.1"/>
    <property type="molecule type" value="Genomic_DNA"/>
</dbReference>
<evidence type="ECO:0000313" key="2">
    <source>
        <dbReference type="EMBL" id="CAG7724571.1"/>
    </source>
</evidence>
<organism evidence="2 3">
    <name type="scientific">Allacma fusca</name>
    <dbReference type="NCBI Taxonomy" id="39272"/>
    <lineage>
        <taxon>Eukaryota</taxon>
        <taxon>Metazoa</taxon>
        <taxon>Ecdysozoa</taxon>
        <taxon>Arthropoda</taxon>
        <taxon>Hexapoda</taxon>
        <taxon>Collembola</taxon>
        <taxon>Symphypleona</taxon>
        <taxon>Sminthuridae</taxon>
        <taxon>Allacma</taxon>
    </lineage>
</organism>
<gene>
    <name evidence="2" type="ORF">AFUS01_LOCUS13583</name>
</gene>
<keyword evidence="3" id="KW-1185">Reference proteome</keyword>
<evidence type="ECO:0000313" key="3">
    <source>
        <dbReference type="Proteomes" id="UP000708208"/>
    </source>
</evidence>